<evidence type="ECO:0000256" key="4">
    <source>
        <dbReference type="ARBA" id="ARBA00022989"/>
    </source>
</evidence>
<evidence type="ECO:0000256" key="6">
    <source>
        <dbReference type="SAM" id="Phobius"/>
    </source>
</evidence>
<sequence length="406" mass="46053">MLVKIMRYKEIVKDILINLLSVMLVMTVIQLLVFPYLSRKLPDELFGQIIALYGMNNMIILFLGNTLGNVRMLKQHEDVDFSLLSQLTMIASLVIMALLSFYYGSAFSLGTNCLFVLFTGLANLRAYTTVDYRISLTYNKVLRLNFCLVCGYLIGGIIFYFTSSWVWIFLAGEIGGLLYQWGSKNNLLIECFTTFSKKVDTKMWREFFSLSTSNGFANVANYLDRFVITPLLGATSMGVYYAASSLSKILTMMITPMSSVLLSYTTNQTIGFARKKILTLYAIMLGIVIPSYFILITLSNYLVTILYPNYAHEAKPLLPIVTIGILLNVIYSVLHPFILKKYSIHYQMVIQVIYLIFYGVLSIVLSHRNGLIGFAWAFSLASVIKLFMQLVIVVFKKEPSRKTLLS</sequence>
<organism evidence="7 8">
    <name type="scientific">Enterococcus ureasiticus</name>
    <dbReference type="NCBI Taxonomy" id="903984"/>
    <lineage>
        <taxon>Bacteria</taxon>
        <taxon>Bacillati</taxon>
        <taxon>Bacillota</taxon>
        <taxon>Bacilli</taxon>
        <taxon>Lactobacillales</taxon>
        <taxon>Enterococcaceae</taxon>
        <taxon>Enterococcus</taxon>
    </lineage>
</organism>
<dbReference type="AlphaFoldDB" id="A0A1E5GH68"/>
<name>A0A1E5GH68_9ENTE</name>
<protein>
    <recommendedName>
        <fullName evidence="9">Polysaccharide biosynthesis protein</fullName>
    </recommendedName>
</protein>
<dbReference type="Proteomes" id="UP000094068">
    <property type="component" value="Unassembled WGS sequence"/>
</dbReference>
<feature type="transmembrane region" description="Helical" evidence="6">
    <location>
        <begin position="346"/>
        <end position="365"/>
    </location>
</feature>
<reference evidence="8" key="1">
    <citation type="submission" date="2016-09" db="EMBL/GenBank/DDBJ databases">
        <authorList>
            <person name="Gulvik C.A."/>
        </authorList>
    </citation>
    <scope>NUCLEOTIDE SEQUENCE [LARGE SCALE GENOMIC DNA]</scope>
    <source>
        <strain evidence="8">DSM 23328</strain>
    </source>
</reference>
<feature type="transmembrane region" description="Helical" evidence="6">
    <location>
        <begin position="277"/>
        <end position="296"/>
    </location>
</feature>
<evidence type="ECO:0000313" key="8">
    <source>
        <dbReference type="Proteomes" id="UP000094068"/>
    </source>
</evidence>
<dbReference type="PANTHER" id="PTHR30250">
    <property type="entry name" value="PST FAMILY PREDICTED COLANIC ACID TRANSPORTER"/>
    <property type="match status" value="1"/>
</dbReference>
<proteinExistence type="predicted"/>
<keyword evidence="5 6" id="KW-0472">Membrane</keyword>
<feature type="transmembrane region" description="Helical" evidence="6">
    <location>
        <begin position="109"/>
        <end position="126"/>
    </location>
</feature>
<evidence type="ECO:0008006" key="9">
    <source>
        <dbReference type="Google" id="ProtNLM"/>
    </source>
</evidence>
<dbReference type="RefSeq" id="WP_069645814.1">
    <property type="nucleotide sequence ID" value="NZ_MIJZ01000012.1"/>
</dbReference>
<comment type="subcellular location">
    <subcellularLocation>
        <location evidence="1">Cell membrane</location>
        <topology evidence="1">Multi-pass membrane protein</topology>
    </subcellularLocation>
</comment>
<feature type="transmembrane region" description="Helical" evidence="6">
    <location>
        <begin position="316"/>
        <end position="334"/>
    </location>
</feature>
<feature type="transmembrane region" description="Helical" evidence="6">
    <location>
        <begin position="146"/>
        <end position="170"/>
    </location>
</feature>
<dbReference type="GO" id="GO:0005886">
    <property type="term" value="C:plasma membrane"/>
    <property type="evidence" value="ECO:0007669"/>
    <property type="project" value="UniProtKB-SubCell"/>
</dbReference>
<keyword evidence="8" id="KW-1185">Reference proteome</keyword>
<dbReference type="PANTHER" id="PTHR30250:SF11">
    <property type="entry name" value="O-ANTIGEN TRANSPORTER-RELATED"/>
    <property type="match status" value="1"/>
</dbReference>
<feature type="transmembrane region" description="Helical" evidence="6">
    <location>
        <begin position="371"/>
        <end position="395"/>
    </location>
</feature>
<keyword evidence="4 6" id="KW-1133">Transmembrane helix</keyword>
<keyword evidence="3 6" id="KW-0812">Transmembrane</keyword>
<dbReference type="InterPro" id="IPR050833">
    <property type="entry name" value="Poly_Biosynth_Transport"/>
</dbReference>
<feature type="transmembrane region" description="Helical" evidence="6">
    <location>
        <begin position="239"/>
        <end position="265"/>
    </location>
</feature>
<evidence type="ECO:0000256" key="3">
    <source>
        <dbReference type="ARBA" id="ARBA00022692"/>
    </source>
</evidence>
<dbReference type="STRING" id="903984.BCR21_06915"/>
<gene>
    <name evidence="7" type="ORF">BCR21_06915</name>
</gene>
<dbReference type="EMBL" id="MIJZ01000012">
    <property type="protein sequence ID" value="OEG11961.1"/>
    <property type="molecule type" value="Genomic_DNA"/>
</dbReference>
<comment type="caution">
    <text evidence="7">The sequence shown here is derived from an EMBL/GenBank/DDBJ whole genome shotgun (WGS) entry which is preliminary data.</text>
</comment>
<evidence type="ECO:0000313" key="7">
    <source>
        <dbReference type="EMBL" id="OEG11961.1"/>
    </source>
</evidence>
<feature type="transmembrane region" description="Helical" evidence="6">
    <location>
        <begin position="45"/>
        <end position="63"/>
    </location>
</feature>
<dbReference type="OrthoDB" id="2678093at2"/>
<evidence type="ECO:0000256" key="2">
    <source>
        <dbReference type="ARBA" id="ARBA00022475"/>
    </source>
</evidence>
<feature type="transmembrane region" description="Helical" evidence="6">
    <location>
        <begin position="83"/>
        <end position="103"/>
    </location>
</feature>
<evidence type="ECO:0000256" key="1">
    <source>
        <dbReference type="ARBA" id="ARBA00004651"/>
    </source>
</evidence>
<keyword evidence="2" id="KW-1003">Cell membrane</keyword>
<evidence type="ECO:0000256" key="5">
    <source>
        <dbReference type="ARBA" id="ARBA00023136"/>
    </source>
</evidence>
<feature type="transmembrane region" description="Helical" evidence="6">
    <location>
        <begin position="12"/>
        <end position="33"/>
    </location>
</feature>
<accession>A0A1E5GH68</accession>